<organism evidence="1 2">
    <name type="scientific">Entotheonella factor</name>
    <dbReference type="NCBI Taxonomy" id="1429438"/>
    <lineage>
        <taxon>Bacteria</taxon>
        <taxon>Pseudomonadati</taxon>
        <taxon>Nitrospinota/Tectimicrobiota group</taxon>
        <taxon>Candidatus Tectimicrobiota</taxon>
        <taxon>Candidatus Entotheonellia</taxon>
        <taxon>Candidatus Entotheonellales</taxon>
        <taxon>Candidatus Entotheonellaceae</taxon>
        <taxon>Candidatus Entotheonella</taxon>
    </lineage>
</organism>
<keyword evidence="2" id="KW-1185">Reference proteome</keyword>
<comment type="caution">
    <text evidence="1">The sequence shown here is derived from an EMBL/GenBank/DDBJ whole genome shotgun (WGS) entry which is preliminary data.</text>
</comment>
<protein>
    <submittedName>
        <fullName evidence="1">Uncharacterized protein</fullName>
    </submittedName>
</protein>
<proteinExistence type="predicted"/>
<name>W4LKL4_ENTF1</name>
<sequence>MIGCLLLTACVTSPGVQNTAASHPRYKLAIFPWHISPHRQAESYGYGRFALQGALETSAFLPVYSYYRFRRTPNIPKAMRPELKAIWEHVELPPSVPGRRDAFDHPSDLKPHLAPAYRLGQQLDVDAILMYAMDPHRGYDFMWVYLLDIRQRRAHIRSGAVWYYEREGQDQLEQMTRQVFENYVRDQSTR</sequence>
<evidence type="ECO:0000313" key="2">
    <source>
        <dbReference type="Proteomes" id="UP000019141"/>
    </source>
</evidence>
<accession>W4LKL4</accession>
<dbReference type="EMBL" id="AZHW01000608">
    <property type="protein sequence ID" value="ETW97876.1"/>
    <property type="molecule type" value="Genomic_DNA"/>
</dbReference>
<reference evidence="1 2" key="1">
    <citation type="journal article" date="2014" name="Nature">
        <title>An environmental bacterial taxon with a large and distinct metabolic repertoire.</title>
        <authorList>
            <person name="Wilson M.C."/>
            <person name="Mori T."/>
            <person name="Ruckert C."/>
            <person name="Uria A.R."/>
            <person name="Helf M.J."/>
            <person name="Takada K."/>
            <person name="Gernert C."/>
            <person name="Steffens U.A."/>
            <person name="Heycke N."/>
            <person name="Schmitt S."/>
            <person name="Rinke C."/>
            <person name="Helfrich E.J."/>
            <person name="Brachmann A.O."/>
            <person name="Gurgui C."/>
            <person name="Wakimoto T."/>
            <person name="Kracht M."/>
            <person name="Crusemann M."/>
            <person name="Hentschel U."/>
            <person name="Abe I."/>
            <person name="Matsunaga S."/>
            <person name="Kalinowski J."/>
            <person name="Takeyama H."/>
            <person name="Piel J."/>
        </authorList>
    </citation>
    <scope>NUCLEOTIDE SEQUENCE [LARGE SCALE GENOMIC DNA]</scope>
    <source>
        <strain evidence="2">TSY1</strain>
    </source>
</reference>
<dbReference type="Proteomes" id="UP000019141">
    <property type="component" value="Unassembled WGS sequence"/>
</dbReference>
<dbReference type="HOGENOM" id="CLU_1425617_0_0_7"/>
<dbReference type="AlphaFoldDB" id="W4LKL4"/>
<evidence type="ECO:0000313" key="1">
    <source>
        <dbReference type="EMBL" id="ETW97876.1"/>
    </source>
</evidence>
<gene>
    <name evidence="1" type="ORF">ETSY1_20965</name>
</gene>